<keyword evidence="1" id="KW-0472">Membrane</keyword>
<proteinExistence type="predicted"/>
<feature type="transmembrane region" description="Helical" evidence="1">
    <location>
        <begin position="172"/>
        <end position="192"/>
    </location>
</feature>
<accession>A0ABT0U681</accession>
<keyword evidence="1" id="KW-0812">Transmembrane</keyword>
<protein>
    <recommendedName>
        <fullName evidence="4">GDT1 family protein</fullName>
    </recommendedName>
</protein>
<keyword evidence="3" id="KW-1185">Reference proteome</keyword>
<feature type="transmembrane region" description="Helical" evidence="1">
    <location>
        <begin position="204"/>
        <end position="222"/>
    </location>
</feature>
<sequence length="223" mass="23382">MVGSIYGSCLVPFIAFMLIAIAIKSGLFAWLGIEGGSIELGLVFLPVCTLSGGTLSGLICGATRGQRRLLSLAVASITPVIWLIYGALFSTNVKGTIFIAFTVLLSAIGSTLLCHWLIGWILRNRRKVVELLQADSNASPGLAAAGFQMFLTVCIVAGMVTTFIAAGKIAGFLAGITAGAGIVGMLSGLHLLASYPNRIRIGTLTTIVCVFAVLILLFLQLYQ</sequence>
<feature type="transmembrane region" description="Helical" evidence="1">
    <location>
        <begin position="43"/>
        <end position="62"/>
    </location>
</feature>
<organism evidence="2 3">
    <name type="scientific">Aporhodopirellula aestuarii</name>
    <dbReference type="NCBI Taxonomy" id="2950107"/>
    <lineage>
        <taxon>Bacteria</taxon>
        <taxon>Pseudomonadati</taxon>
        <taxon>Planctomycetota</taxon>
        <taxon>Planctomycetia</taxon>
        <taxon>Pirellulales</taxon>
        <taxon>Pirellulaceae</taxon>
        <taxon>Aporhodopirellula</taxon>
    </lineage>
</organism>
<dbReference type="Proteomes" id="UP001202961">
    <property type="component" value="Unassembled WGS sequence"/>
</dbReference>
<comment type="caution">
    <text evidence="2">The sequence shown here is derived from an EMBL/GenBank/DDBJ whole genome shotgun (WGS) entry which is preliminary data.</text>
</comment>
<evidence type="ECO:0000256" key="1">
    <source>
        <dbReference type="SAM" id="Phobius"/>
    </source>
</evidence>
<evidence type="ECO:0000313" key="2">
    <source>
        <dbReference type="EMBL" id="MCM2372351.1"/>
    </source>
</evidence>
<dbReference type="RefSeq" id="WP_250929985.1">
    <property type="nucleotide sequence ID" value="NZ_JAMQBK010000044.1"/>
</dbReference>
<evidence type="ECO:0000313" key="3">
    <source>
        <dbReference type="Proteomes" id="UP001202961"/>
    </source>
</evidence>
<evidence type="ECO:0008006" key="4">
    <source>
        <dbReference type="Google" id="ProtNLM"/>
    </source>
</evidence>
<feature type="transmembrane region" description="Helical" evidence="1">
    <location>
        <begin position="97"/>
        <end position="122"/>
    </location>
</feature>
<name>A0ABT0U681_9BACT</name>
<keyword evidence="1" id="KW-1133">Transmembrane helix</keyword>
<feature type="transmembrane region" description="Helical" evidence="1">
    <location>
        <begin position="9"/>
        <end position="31"/>
    </location>
</feature>
<dbReference type="EMBL" id="JAMQBK010000044">
    <property type="protein sequence ID" value="MCM2372351.1"/>
    <property type="molecule type" value="Genomic_DNA"/>
</dbReference>
<feature type="transmembrane region" description="Helical" evidence="1">
    <location>
        <begin position="69"/>
        <end position="91"/>
    </location>
</feature>
<gene>
    <name evidence="2" type="ORF">NB063_17220</name>
</gene>
<feature type="transmembrane region" description="Helical" evidence="1">
    <location>
        <begin position="142"/>
        <end position="166"/>
    </location>
</feature>
<reference evidence="2 3" key="1">
    <citation type="journal article" date="2022" name="Syst. Appl. Microbiol.">
        <title>Rhodopirellula aestuarii sp. nov., a novel member of the genus Rhodopirellula isolated from brackish sediments collected in the Tagus River estuary, Portugal.</title>
        <authorList>
            <person name="Vitorino I.R."/>
            <person name="Klimek D."/>
            <person name="Calusinska M."/>
            <person name="Lobo-da-Cunha A."/>
            <person name="Vasconcelos V."/>
            <person name="Lage O.M."/>
        </authorList>
    </citation>
    <scope>NUCLEOTIDE SEQUENCE [LARGE SCALE GENOMIC DNA]</scope>
    <source>
        <strain evidence="2 3">ICT_H3.1</strain>
    </source>
</reference>